<evidence type="ECO:0000256" key="4">
    <source>
        <dbReference type="ARBA" id="ARBA00022833"/>
    </source>
</evidence>
<dbReference type="GeneID" id="18586590"/>
<dbReference type="RefSeq" id="XP_017984486.1">
    <property type="nucleotide sequence ID" value="XM_018128997.1"/>
</dbReference>
<dbReference type="InterPro" id="IPR004146">
    <property type="entry name" value="DC1"/>
</dbReference>
<name>A0AB32X0P6_THECC</name>
<feature type="domain" description="Zinc finger PHD-type" evidence="6">
    <location>
        <begin position="269"/>
        <end position="331"/>
    </location>
</feature>
<evidence type="ECO:0000259" key="6">
    <source>
        <dbReference type="SMART" id="SM00249"/>
    </source>
</evidence>
<feature type="domain" description="Zinc finger PHD-type" evidence="6">
    <location>
        <begin position="26"/>
        <end position="85"/>
    </location>
</feature>
<reference evidence="8" key="2">
    <citation type="submission" date="2025-08" db="UniProtKB">
        <authorList>
            <consortium name="RefSeq"/>
        </authorList>
    </citation>
    <scope>IDENTIFICATION</scope>
</reference>
<accession>A0AB32X0P6</accession>
<evidence type="ECO:0000256" key="3">
    <source>
        <dbReference type="ARBA" id="ARBA00022771"/>
    </source>
</evidence>
<proteinExistence type="predicted"/>
<evidence type="ECO:0000256" key="1">
    <source>
        <dbReference type="ARBA" id="ARBA00022723"/>
    </source>
</evidence>
<evidence type="ECO:0000313" key="7">
    <source>
        <dbReference type="Proteomes" id="UP000694886"/>
    </source>
</evidence>
<dbReference type="KEGG" id="tcc:18586590"/>
<keyword evidence="3" id="KW-0863">Zinc-finger</keyword>
<evidence type="ECO:0000256" key="2">
    <source>
        <dbReference type="ARBA" id="ARBA00022737"/>
    </source>
</evidence>
<evidence type="ECO:0000313" key="8">
    <source>
        <dbReference type="RefSeq" id="XP_017984486.1"/>
    </source>
</evidence>
<gene>
    <name evidence="8" type="primary">LOC18586590</name>
</gene>
<dbReference type="PANTHER" id="PTHR46288">
    <property type="entry name" value="PHORBOL-ESTER/DAG-TYPE DOMAIN-CONTAINING PROTEIN"/>
    <property type="match status" value="1"/>
</dbReference>
<feature type="domain" description="Zinc finger PHD-type" evidence="6">
    <location>
        <begin position="210"/>
        <end position="252"/>
    </location>
</feature>
<keyword evidence="5" id="KW-0175">Coiled coil</keyword>
<dbReference type="AlphaFoldDB" id="A0AB32X0P6"/>
<dbReference type="Gramene" id="Tc10v2_t007750.1">
    <property type="protein sequence ID" value="Tc10v2_p007750.1"/>
    <property type="gene ID" value="Tc10v2_g007750"/>
</dbReference>
<dbReference type="PANTHER" id="PTHR46288:SF82">
    <property type="entry name" value="CYSTEINE_HISTIDINE-RICH C1 DOMAIN FAMILY PROTEIN"/>
    <property type="match status" value="1"/>
</dbReference>
<protein>
    <submittedName>
        <fullName evidence="8">Uncharacterized protein LOC18586590</fullName>
    </submittedName>
</protein>
<organism evidence="7 8">
    <name type="scientific">Theobroma cacao</name>
    <name type="common">Cacao</name>
    <name type="synonym">Cocoa</name>
    <dbReference type="NCBI Taxonomy" id="3641"/>
    <lineage>
        <taxon>Eukaryota</taxon>
        <taxon>Viridiplantae</taxon>
        <taxon>Streptophyta</taxon>
        <taxon>Embryophyta</taxon>
        <taxon>Tracheophyta</taxon>
        <taxon>Spermatophyta</taxon>
        <taxon>Magnoliopsida</taxon>
        <taxon>eudicotyledons</taxon>
        <taxon>Gunneridae</taxon>
        <taxon>Pentapetalae</taxon>
        <taxon>rosids</taxon>
        <taxon>malvids</taxon>
        <taxon>Malvales</taxon>
        <taxon>Malvaceae</taxon>
        <taxon>Byttnerioideae</taxon>
        <taxon>Theobroma</taxon>
    </lineage>
</organism>
<dbReference type="SMART" id="SM00249">
    <property type="entry name" value="PHD"/>
    <property type="match status" value="3"/>
</dbReference>
<dbReference type="SUPFAM" id="SSF57889">
    <property type="entry name" value="Cysteine-rich domain"/>
    <property type="match status" value="3"/>
</dbReference>
<keyword evidence="4" id="KW-0862">Zinc</keyword>
<evidence type="ECO:0000256" key="5">
    <source>
        <dbReference type="SAM" id="Coils"/>
    </source>
</evidence>
<sequence length="450" mass="51730">MEQIRHFSHQHMLNLVEVGKDTDAERCIGCGSFFHGPAYTCKQCPGFFFHKSCVELPRQIKNHAFHQEHPLTLYPMDSFVCDGCGEVCAGLFYWCGLCIFSLDVKCATLNQELAKNKAQKGKEIKILINHFSHNHQLTRCIFLSPPGEKNEVPCMACKQNIHGKLIYSCQSCLFVLHESCLINMPEQIKSSFHPEHPLLAQPLARGSVVECGGCSDGVYGISFSCSECNFDFHVSCAKYQTRAIKHNCHVHPLLLLEKSNIRYRQRSLKCKECGEYCEEAFLCCKKCKFYIHLECVPLPSIVKHIRHLHLLKLKNSVVEDDCNEYYCDVCEAKRNPNHSVYFCEECNYITHIHCVMSEVEPPEWISSYLVPRPGKEKPDKGDQITSKMDGKLLEGEGIKHGRTEEKSILDKLEAEIEEVFKQMENLNKRLWELQNKHYHIEKSLDNKEGH</sequence>
<dbReference type="Pfam" id="PF03107">
    <property type="entry name" value="C1_2"/>
    <property type="match status" value="5"/>
</dbReference>
<keyword evidence="1" id="KW-0479">Metal-binding</keyword>
<dbReference type="Proteomes" id="UP000694886">
    <property type="component" value="Chromosome 10"/>
</dbReference>
<reference evidence="7" key="1">
    <citation type="journal article" date="1997" name="Nucleic Acids Res.">
        <title>tRNAscan-SE: a program for improved detection of transfer RNA genes in genomic sequence.</title>
        <authorList>
            <person name="Lowe T.M."/>
            <person name="Eddy S.R."/>
        </authorList>
    </citation>
    <scope>NUCLEOTIDE SEQUENCE [LARGE SCALE GENOMIC DNA]</scope>
    <source>
        <strain evidence="7">r\B97-61/B2</strain>
    </source>
</reference>
<dbReference type="InterPro" id="IPR046349">
    <property type="entry name" value="C1-like_sf"/>
</dbReference>
<feature type="coiled-coil region" evidence="5">
    <location>
        <begin position="402"/>
        <end position="436"/>
    </location>
</feature>
<dbReference type="GO" id="GO:0008270">
    <property type="term" value="F:zinc ion binding"/>
    <property type="evidence" value="ECO:0007669"/>
    <property type="project" value="UniProtKB-KW"/>
</dbReference>
<keyword evidence="2" id="KW-0677">Repeat</keyword>
<dbReference type="InterPro" id="IPR001965">
    <property type="entry name" value="Znf_PHD"/>
</dbReference>